<protein>
    <submittedName>
        <fullName evidence="1">Secreted protein</fullName>
    </submittedName>
</protein>
<proteinExistence type="predicted"/>
<dbReference type="InParanoid" id="F4RJ12"/>
<sequence>MSFSKMKKCFRFILIQPILQPSTYTPLVHGMNIRSIEASVSGTADIPESVEWEKATNIRQQLADGKFRNIHYLTDQQCQYVDTFWEGYFARLEDDTKDQEAVMDSTMEQVRLFLTEHPPKRPEMGKTEGQAESINDDSVEIQRSRLKEKALFLKEQQAYIAKHYLKCPEDFVIATNELLLTGKHKWEDMIKDMIGRINSAESPLPYLQILRGIAFTQDITPKVRQAIEAYVIKMRGTAPFPFGIQRWFLKLENTV</sequence>
<dbReference type="VEuPathDB" id="FungiDB:MELLADRAFT_124153"/>
<organism evidence="2">
    <name type="scientific">Melampsora larici-populina (strain 98AG31 / pathotype 3-4-7)</name>
    <name type="common">Poplar leaf rust fungus</name>
    <dbReference type="NCBI Taxonomy" id="747676"/>
    <lineage>
        <taxon>Eukaryota</taxon>
        <taxon>Fungi</taxon>
        <taxon>Dikarya</taxon>
        <taxon>Basidiomycota</taxon>
        <taxon>Pucciniomycotina</taxon>
        <taxon>Pucciniomycetes</taxon>
        <taxon>Pucciniales</taxon>
        <taxon>Melampsoraceae</taxon>
        <taxon>Melampsora</taxon>
    </lineage>
</organism>
<evidence type="ECO:0000313" key="1">
    <source>
        <dbReference type="EMBL" id="EGG07735.1"/>
    </source>
</evidence>
<gene>
    <name evidence="1" type="ORF">MELLADRAFT_124153</name>
</gene>
<dbReference type="KEGG" id="mlr:MELLADRAFT_124153"/>
<dbReference type="EMBL" id="GL883103">
    <property type="protein sequence ID" value="EGG07735.1"/>
    <property type="molecule type" value="Genomic_DNA"/>
</dbReference>
<dbReference type="GeneID" id="18926647"/>
<dbReference type="RefSeq" id="XP_007409067.1">
    <property type="nucleotide sequence ID" value="XM_007409005.1"/>
</dbReference>
<evidence type="ECO:0000313" key="2">
    <source>
        <dbReference type="Proteomes" id="UP000001072"/>
    </source>
</evidence>
<name>F4RJ12_MELLP</name>
<accession>F4RJ12</accession>
<reference evidence="2" key="1">
    <citation type="journal article" date="2011" name="Proc. Natl. Acad. Sci. U.S.A.">
        <title>Obligate biotrophy features unraveled by the genomic analysis of rust fungi.</title>
        <authorList>
            <person name="Duplessis S."/>
            <person name="Cuomo C.A."/>
            <person name="Lin Y.-C."/>
            <person name="Aerts A."/>
            <person name="Tisserant E."/>
            <person name="Veneault-Fourrey C."/>
            <person name="Joly D.L."/>
            <person name="Hacquard S."/>
            <person name="Amselem J."/>
            <person name="Cantarel B.L."/>
            <person name="Chiu R."/>
            <person name="Coutinho P.M."/>
            <person name="Feau N."/>
            <person name="Field M."/>
            <person name="Frey P."/>
            <person name="Gelhaye E."/>
            <person name="Goldberg J."/>
            <person name="Grabherr M.G."/>
            <person name="Kodira C.D."/>
            <person name="Kohler A."/>
            <person name="Kuees U."/>
            <person name="Lindquist E.A."/>
            <person name="Lucas S.M."/>
            <person name="Mago R."/>
            <person name="Mauceli E."/>
            <person name="Morin E."/>
            <person name="Murat C."/>
            <person name="Pangilinan J.L."/>
            <person name="Park R."/>
            <person name="Pearson M."/>
            <person name="Quesneville H."/>
            <person name="Rouhier N."/>
            <person name="Sakthikumar S."/>
            <person name="Salamov A.A."/>
            <person name="Schmutz J."/>
            <person name="Selles B."/>
            <person name="Shapiro H."/>
            <person name="Tanguay P."/>
            <person name="Tuskan G.A."/>
            <person name="Henrissat B."/>
            <person name="Van de Peer Y."/>
            <person name="Rouze P."/>
            <person name="Ellis J.G."/>
            <person name="Dodds P.N."/>
            <person name="Schein J.E."/>
            <person name="Zhong S."/>
            <person name="Hamelin R.C."/>
            <person name="Grigoriev I.V."/>
            <person name="Szabo L.J."/>
            <person name="Martin F."/>
        </authorList>
    </citation>
    <scope>NUCLEOTIDE SEQUENCE [LARGE SCALE GENOMIC DNA]</scope>
    <source>
        <strain evidence="2">98AG31 / pathotype 3-4-7</strain>
    </source>
</reference>
<keyword evidence="2" id="KW-1185">Reference proteome</keyword>
<dbReference type="AlphaFoldDB" id="F4RJ12"/>
<dbReference type="Proteomes" id="UP000001072">
    <property type="component" value="Unassembled WGS sequence"/>
</dbReference>
<dbReference type="HOGENOM" id="CLU_1115953_0_0_1"/>